<dbReference type="EMBL" id="ML213661">
    <property type="protein sequence ID" value="TFK32864.1"/>
    <property type="molecule type" value="Genomic_DNA"/>
</dbReference>
<dbReference type="OrthoDB" id="3261131at2759"/>
<keyword evidence="2" id="KW-1185">Reference proteome</keyword>
<dbReference type="AlphaFoldDB" id="A0A5C3LIE8"/>
<evidence type="ECO:0000313" key="2">
    <source>
        <dbReference type="Proteomes" id="UP000308652"/>
    </source>
</evidence>
<proteinExistence type="predicted"/>
<reference evidence="1 2" key="1">
    <citation type="journal article" date="2019" name="Nat. Ecol. Evol.">
        <title>Megaphylogeny resolves global patterns of mushroom evolution.</title>
        <authorList>
            <person name="Varga T."/>
            <person name="Krizsan K."/>
            <person name="Foldi C."/>
            <person name="Dima B."/>
            <person name="Sanchez-Garcia M."/>
            <person name="Sanchez-Ramirez S."/>
            <person name="Szollosi G.J."/>
            <person name="Szarkandi J.G."/>
            <person name="Papp V."/>
            <person name="Albert L."/>
            <person name="Andreopoulos W."/>
            <person name="Angelini C."/>
            <person name="Antonin V."/>
            <person name="Barry K.W."/>
            <person name="Bougher N.L."/>
            <person name="Buchanan P."/>
            <person name="Buyck B."/>
            <person name="Bense V."/>
            <person name="Catcheside P."/>
            <person name="Chovatia M."/>
            <person name="Cooper J."/>
            <person name="Damon W."/>
            <person name="Desjardin D."/>
            <person name="Finy P."/>
            <person name="Geml J."/>
            <person name="Haridas S."/>
            <person name="Hughes K."/>
            <person name="Justo A."/>
            <person name="Karasinski D."/>
            <person name="Kautmanova I."/>
            <person name="Kiss B."/>
            <person name="Kocsube S."/>
            <person name="Kotiranta H."/>
            <person name="LaButti K.M."/>
            <person name="Lechner B.E."/>
            <person name="Liimatainen K."/>
            <person name="Lipzen A."/>
            <person name="Lukacs Z."/>
            <person name="Mihaltcheva S."/>
            <person name="Morgado L.N."/>
            <person name="Niskanen T."/>
            <person name="Noordeloos M.E."/>
            <person name="Ohm R.A."/>
            <person name="Ortiz-Santana B."/>
            <person name="Ovrebo C."/>
            <person name="Racz N."/>
            <person name="Riley R."/>
            <person name="Savchenko A."/>
            <person name="Shiryaev A."/>
            <person name="Soop K."/>
            <person name="Spirin V."/>
            <person name="Szebenyi C."/>
            <person name="Tomsovsky M."/>
            <person name="Tulloss R.E."/>
            <person name="Uehling J."/>
            <person name="Grigoriev I.V."/>
            <person name="Vagvolgyi C."/>
            <person name="Papp T."/>
            <person name="Martin F.M."/>
            <person name="Miettinen O."/>
            <person name="Hibbett D.S."/>
            <person name="Nagy L.G."/>
        </authorList>
    </citation>
    <scope>NUCLEOTIDE SEQUENCE [LARGE SCALE GENOMIC DNA]</scope>
    <source>
        <strain evidence="1 2">CBS 166.37</strain>
    </source>
</reference>
<protein>
    <submittedName>
        <fullName evidence="1">Uncharacterized protein</fullName>
    </submittedName>
</protein>
<evidence type="ECO:0000313" key="1">
    <source>
        <dbReference type="EMBL" id="TFK32864.1"/>
    </source>
</evidence>
<dbReference type="STRING" id="68775.A0A5C3LIE8"/>
<name>A0A5C3LIE8_9AGAR</name>
<gene>
    <name evidence="1" type="ORF">BDQ12DRAFT_728279</name>
</gene>
<sequence length="176" mass="19879">MPQYRFHGDPVRYWTKPSQGSKSTEYANAQGKRKKVIYDGRWAKSDVSTVAPPIQFFYPIFETFIHDVSGPHMKPTRDDIIDTQKFMHVASRIPDEGSRRSFNNKTVTYRTLDLELKRELGEGGSDASTQGELAMRRVWTDKVSANLVKKCCCPTLILAGGGPWLTVLGGVFTDKF</sequence>
<accession>A0A5C3LIE8</accession>
<dbReference type="Proteomes" id="UP000308652">
    <property type="component" value="Unassembled WGS sequence"/>
</dbReference>
<organism evidence="1 2">
    <name type="scientific">Crucibulum laeve</name>
    <dbReference type="NCBI Taxonomy" id="68775"/>
    <lineage>
        <taxon>Eukaryota</taxon>
        <taxon>Fungi</taxon>
        <taxon>Dikarya</taxon>
        <taxon>Basidiomycota</taxon>
        <taxon>Agaricomycotina</taxon>
        <taxon>Agaricomycetes</taxon>
        <taxon>Agaricomycetidae</taxon>
        <taxon>Agaricales</taxon>
        <taxon>Agaricineae</taxon>
        <taxon>Nidulariaceae</taxon>
        <taxon>Crucibulum</taxon>
    </lineage>
</organism>